<evidence type="ECO:0000256" key="5">
    <source>
        <dbReference type="ARBA" id="ARBA00035482"/>
    </source>
</evidence>
<evidence type="ECO:0000256" key="3">
    <source>
        <dbReference type="ARBA" id="ARBA00023274"/>
    </source>
</evidence>
<reference evidence="6" key="1">
    <citation type="submission" date="2017-09" db="EMBL/GenBank/DDBJ databases">
        <authorList>
            <person name="Campbell M.A."/>
            <person name="Lukasik P."/>
            <person name="Simon C."/>
            <person name="McCutcheon J.P."/>
        </authorList>
    </citation>
    <scope>NUCLEOTIDE SEQUENCE [LARGE SCALE GENOMIC DNA]</scope>
    <source>
        <strain evidence="6">ALECUR</strain>
    </source>
</reference>
<dbReference type="InterPro" id="IPR035566">
    <property type="entry name" value="Ribosomal_protein_bL20_C"/>
</dbReference>
<keyword evidence="2" id="KW-0689">Ribosomal protein</keyword>
<evidence type="ECO:0000256" key="4">
    <source>
        <dbReference type="ARBA" id="ARBA00035172"/>
    </source>
</evidence>
<organism evidence="6 7">
    <name type="scientific">Candidatus Hodgkinia cicadicola</name>
    <dbReference type="NCBI Taxonomy" id="573658"/>
    <lineage>
        <taxon>Bacteria</taxon>
        <taxon>Pseudomonadati</taxon>
        <taxon>Pseudomonadota</taxon>
        <taxon>Alphaproteobacteria</taxon>
        <taxon>Hyphomicrobiales</taxon>
        <taxon>Candidatus Hodgkinia</taxon>
    </lineage>
</organism>
<dbReference type="PANTHER" id="PTHR10986">
    <property type="entry name" value="39S RIBOSOMAL PROTEIN L20"/>
    <property type="match status" value="1"/>
</dbReference>
<dbReference type="Gene3D" id="6.10.160.10">
    <property type="match status" value="1"/>
</dbReference>
<name>A0ABX4MHK1_9HYPH</name>
<evidence type="ECO:0000313" key="7">
    <source>
        <dbReference type="Proteomes" id="UP000229529"/>
    </source>
</evidence>
<evidence type="ECO:0000256" key="2">
    <source>
        <dbReference type="ARBA" id="ARBA00022980"/>
    </source>
</evidence>
<dbReference type="Pfam" id="PF00453">
    <property type="entry name" value="Ribosomal_L20"/>
    <property type="match status" value="1"/>
</dbReference>
<accession>A0ABX4MHK1</accession>
<keyword evidence="3" id="KW-0687">Ribonucleoprotein</keyword>
<evidence type="ECO:0000256" key="1">
    <source>
        <dbReference type="ARBA" id="ARBA00007698"/>
    </source>
</evidence>
<dbReference type="PRINTS" id="PR00062">
    <property type="entry name" value="RIBOSOMALL20"/>
</dbReference>
<comment type="caution">
    <text evidence="6">The sequence shown here is derived from an EMBL/GenBank/DDBJ whole genome shotgun (WGS) entry which is preliminary data.</text>
</comment>
<comment type="similarity">
    <text evidence="1">Belongs to the bacterial ribosomal protein bL20 family.</text>
</comment>
<dbReference type="InterPro" id="IPR005813">
    <property type="entry name" value="Ribosomal_bL20"/>
</dbReference>
<protein>
    <recommendedName>
        <fullName evidence="4">Large ribosomal subunit protein bL20</fullName>
    </recommendedName>
    <alternativeName>
        <fullName evidence="5">50S ribosomal protein L20</fullName>
    </alternativeName>
</protein>
<keyword evidence="7" id="KW-1185">Reference proteome</keyword>
<sequence length="117" mass="13779">MSRVSRGVVCHKKHKKILELAKGYYGRRKSCIKTAKQAVNKSLFYRYKSNRLKRRITRTDLIECLNKNCNNWSIGYKLMIFSLYKLDLKYTLPTIGGLIQSRLIHDVLFNLLIVVDR</sequence>
<dbReference type="EMBL" id="NXGS01000012">
    <property type="protein sequence ID" value="PIM96545.1"/>
    <property type="molecule type" value="Genomic_DNA"/>
</dbReference>
<gene>
    <name evidence="6" type="primary">rplT</name>
    <name evidence="6" type="ORF">alecur_61</name>
</gene>
<evidence type="ECO:0000313" key="6">
    <source>
        <dbReference type="EMBL" id="PIM96545.1"/>
    </source>
</evidence>
<dbReference type="Proteomes" id="UP000229529">
    <property type="component" value="Unassembled WGS sequence"/>
</dbReference>
<proteinExistence type="inferred from homology"/>
<dbReference type="SUPFAM" id="SSF74731">
    <property type="entry name" value="Ribosomal protein L20"/>
    <property type="match status" value="1"/>
</dbReference>